<dbReference type="Proteomes" id="UP001054837">
    <property type="component" value="Unassembled WGS sequence"/>
</dbReference>
<proteinExistence type="predicted"/>
<sequence length="246" mass="28111">MDLLRCEMCNSTLTNFVNHRFFNNEYSYQVIGFENPDYIFGNNPQGISATISHSSAFMNRTSTIQSSTFPQSTEQERHWEVNSTAGTNVRYASSNAIQNENFDYFNSSQGFFFPSSQTFENSDCISGAKNPSMAFSTAASTSTLNPVEQPNNFVLMQHTPNISFYNQHHKYTMQDSEISRFQEKEYVTMAIARKSDRREENTNFASDLNCTSINAKYHRNPHIENDCNHTPALQHASTRCNTVMKE</sequence>
<evidence type="ECO:0000313" key="2">
    <source>
        <dbReference type="Proteomes" id="UP001054837"/>
    </source>
</evidence>
<keyword evidence="2" id="KW-1185">Reference proteome</keyword>
<dbReference type="EMBL" id="BPLQ01013714">
    <property type="protein sequence ID" value="GIY74219.1"/>
    <property type="molecule type" value="Genomic_DNA"/>
</dbReference>
<name>A0AAV4VWY2_9ARAC</name>
<comment type="caution">
    <text evidence="1">The sequence shown here is derived from an EMBL/GenBank/DDBJ whole genome shotgun (WGS) entry which is preliminary data.</text>
</comment>
<dbReference type="AlphaFoldDB" id="A0AAV4VWY2"/>
<protein>
    <submittedName>
        <fullName evidence="1">Uncharacterized protein</fullName>
    </submittedName>
</protein>
<organism evidence="1 2">
    <name type="scientific">Caerostris darwini</name>
    <dbReference type="NCBI Taxonomy" id="1538125"/>
    <lineage>
        <taxon>Eukaryota</taxon>
        <taxon>Metazoa</taxon>
        <taxon>Ecdysozoa</taxon>
        <taxon>Arthropoda</taxon>
        <taxon>Chelicerata</taxon>
        <taxon>Arachnida</taxon>
        <taxon>Araneae</taxon>
        <taxon>Araneomorphae</taxon>
        <taxon>Entelegynae</taxon>
        <taxon>Araneoidea</taxon>
        <taxon>Araneidae</taxon>
        <taxon>Caerostris</taxon>
    </lineage>
</organism>
<gene>
    <name evidence="1" type="ORF">CDAR_426191</name>
</gene>
<evidence type="ECO:0000313" key="1">
    <source>
        <dbReference type="EMBL" id="GIY74219.1"/>
    </source>
</evidence>
<accession>A0AAV4VWY2</accession>
<reference evidence="1 2" key="1">
    <citation type="submission" date="2021-06" db="EMBL/GenBank/DDBJ databases">
        <title>Caerostris darwini draft genome.</title>
        <authorList>
            <person name="Kono N."/>
            <person name="Arakawa K."/>
        </authorList>
    </citation>
    <scope>NUCLEOTIDE SEQUENCE [LARGE SCALE GENOMIC DNA]</scope>
</reference>